<evidence type="ECO:0000313" key="2">
    <source>
        <dbReference type="Proteomes" id="UP000253099"/>
    </source>
</evidence>
<proteinExistence type="predicted"/>
<gene>
    <name evidence="1" type="ORF">ALNOE001_12500</name>
</gene>
<name>A0A366M9Y8_9EURY</name>
<evidence type="ECO:0008006" key="3">
    <source>
        <dbReference type="Google" id="ProtNLM"/>
    </source>
</evidence>
<dbReference type="AlphaFoldDB" id="A0A366M9Y8"/>
<accession>A0A366M9Y8</accession>
<organism evidence="1 2">
    <name type="scientific">Candidatus Methanobinarius endosymbioticus</name>
    <dbReference type="NCBI Taxonomy" id="2006182"/>
    <lineage>
        <taxon>Archaea</taxon>
        <taxon>Methanobacteriati</taxon>
        <taxon>Methanobacteriota</taxon>
        <taxon>Methanomada group</taxon>
        <taxon>Methanobacteria</taxon>
        <taxon>Methanobacteriales</taxon>
        <taxon>Methanobacteriaceae</taxon>
        <taxon>Candidatus Methanobinarius</taxon>
    </lineage>
</organism>
<comment type="caution">
    <text evidence="1">The sequence shown here is derived from an EMBL/GenBank/DDBJ whole genome shotgun (WGS) entry which is preliminary data.</text>
</comment>
<keyword evidence="2" id="KW-1185">Reference proteome</keyword>
<dbReference type="InterPro" id="IPR029063">
    <property type="entry name" value="SAM-dependent_MTases_sf"/>
</dbReference>
<dbReference type="Proteomes" id="UP000253099">
    <property type="component" value="Unassembled WGS sequence"/>
</dbReference>
<dbReference type="Gene3D" id="3.40.50.150">
    <property type="entry name" value="Vaccinia Virus protein VP39"/>
    <property type="match status" value="1"/>
</dbReference>
<dbReference type="EMBL" id="NIZT01000030">
    <property type="protein sequence ID" value="RBQ22985.1"/>
    <property type="molecule type" value="Genomic_DNA"/>
</dbReference>
<protein>
    <recommendedName>
        <fullName evidence="3">tRNA (Cmo5U34)-methyltransferase</fullName>
    </recommendedName>
</protein>
<evidence type="ECO:0000313" key="1">
    <source>
        <dbReference type="EMBL" id="RBQ22985.1"/>
    </source>
</evidence>
<reference evidence="1 2" key="1">
    <citation type="submission" date="2018-06" db="EMBL/GenBank/DDBJ databases">
        <title>Genomic insight into two independent archaeal endosymbiosis events.</title>
        <authorList>
            <person name="Lind A.E."/>
            <person name="Lewis W.H."/>
            <person name="Spang A."/>
            <person name="Guy L."/>
            <person name="Embley M.T."/>
            <person name="Ettema T.J.G."/>
        </authorList>
    </citation>
    <scope>NUCLEOTIDE SEQUENCE [LARGE SCALE GENOMIC DNA]</scope>
    <source>
        <strain evidence="1">NOE</strain>
    </source>
</reference>
<sequence>MIAGETEYLEKMYQDWQISLAKDSNLKQEEKRKAFERMHLDMKVPVSKQLKWLEEAGFSHVDCIYKAYCFGALWAKK</sequence>